<feature type="region of interest" description="Disordered" evidence="1">
    <location>
        <begin position="576"/>
        <end position="606"/>
    </location>
</feature>
<reference evidence="3 4" key="1">
    <citation type="journal article" date="2013" name="Genome Biol.">
        <title>Genome of Acanthamoeba castellanii highlights extensive lateral gene transfer and early evolution of tyrosine kinase signaling.</title>
        <authorList>
            <person name="Clarke M."/>
            <person name="Lohan A.J."/>
            <person name="Liu B."/>
            <person name="Lagkouvardos I."/>
            <person name="Roy S."/>
            <person name="Zafar N."/>
            <person name="Bertelli C."/>
            <person name="Schilde C."/>
            <person name="Kianianmomeni A."/>
            <person name="Burglin T.R."/>
            <person name="Frech C."/>
            <person name="Turcotte B."/>
            <person name="Kopec K.O."/>
            <person name="Synnott J.M."/>
            <person name="Choo C."/>
            <person name="Paponov I."/>
            <person name="Finkler A."/>
            <person name="Soon Heng Tan C."/>
            <person name="Hutchins A.P."/>
            <person name="Weinmeier T."/>
            <person name="Rattei T."/>
            <person name="Chu J.S."/>
            <person name="Gimenez G."/>
            <person name="Irimia M."/>
            <person name="Rigden D.J."/>
            <person name="Fitzpatrick D.A."/>
            <person name="Lorenzo-Morales J."/>
            <person name="Bateman A."/>
            <person name="Chiu C.H."/>
            <person name="Tang P."/>
            <person name="Hegemann P."/>
            <person name="Fromm H."/>
            <person name="Raoult D."/>
            <person name="Greub G."/>
            <person name="Miranda-Saavedra D."/>
            <person name="Chen N."/>
            <person name="Nash P."/>
            <person name="Ginger M.L."/>
            <person name="Horn M."/>
            <person name="Schaap P."/>
            <person name="Caler L."/>
            <person name="Loftus B."/>
        </authorList>
    </citation>
    <scope>NUCLEOTIDE SEQUENCE [LARGE SCALE GENOMIC DNA]</scope>
    <source>
        <strain evidence="3 4">Neff</strain>
    </source>
</reference>
<accession>L8H4Z5</accession>
<dbReference type="AlphaFoldDB" id="L8H4Z5"/>
<organism evidence="3 4">
    <name type="scientific">Acanthamoeba castellanii (strain ATCC 30010 / Neff)</name>
    <dbReference type="NCBI Taxonomy" id="1257118"/>
    <lineage>
        <taxon>Eukaryota</taxon>
        <taxon>Amoebozoa</taxon>
        <taxon>Discosea</taxon>
        <taxon>Longamoebia</taxon>
        <taxon>Centramoebida</taxon>
        <taxon>Acanthamoebidae</taxon>
        <taxon>Acanthamoeba</taxon>
    </lineage>
</organism>
<keyword evidence="2" id="KW-1133">Transmembrane helix</keyword>
<feature type="transmembrane region" description="Helical" evidence="2">
    <location>
        <begin position="472"/>
        <end position="499"/>
    </location>
</feature>
<dbReference type="Proteomes" id="UP000011083">
    <property type="component" value="Unassembled WGS sequence"/>
</dbReference>
<dbReference type="KEGG" id="acan:ACA1_052600"/>
<keyword evidence="2" id="KW-0472">Membrane</keyword>
<evidence type="ECO:0000313" key="3">
    <source>
        <dbReference type="EMBL" id="ELR20569.1"/>
    </source>
</evidence>
<feature type="transmembrane region" description="Helical" evidence="2">
    <location>
        <begin position="426"/>
        <end position="452"/>
    </location>
</feature>
<keyword evidence="2" id="KW-0812">Transmembrane</keyword>
<evidence type="ECO:0000256" key="1">
    <source>
        <dbReference type="SAM" id="MobiDB-lite"/>
    </source>
</evidence>
<dbReference type="VEuPathDB" id="AmoebaDB:ACA1_052600"/>
<feature type="transmembrane region" description="Helical" evidence="2">
    <location>
        <begin position="7"/>
        <end position="29"/>
    </location>
</feature>
<dbReference type="GeneID" id="14921434"/>
<dbReference type="RefSeq" id="XP_004343972.1">
    <property type="nucleotide sequence ID" value="XM_004343922.1"/>
</dbReference>
<evidence type="ECO:0000256" key="2">
    <source>
        <dbReference type="SAM" id="Phobius"/>
    </source>
</evidence>
<gene>
    <name evidence="3" type="ORF">ACA1_052600</name>
</gene>
<proteinExistence type="predicted"/>
<sequence>MLQQPGGFVAVLYGLALVTAYSAGVYFLFPYYSIQPGETHFNGPVPMTWADSEYLLSLKAVAQQSTLLSDLELVLGVRAILLSNVTSDRSCPPGFFYSDHRHAGRDEPCEYVQLHEFNFLGFALEYDTLAPGYQGLTERPEDVELLPFNIVSPPRAGVVWTHDSVFLVELLRFAAKGSCRTLDDCQDFIADVARNREGLPYVPGSVQCVRPSMAGLGNSTLSGCAVALRLGTSKECFPDDSYVMQCDFAMFFNIFLVGDMWKWGTILFVSSMFLWRLHLQYLRYYYLTPSHLYLEEGATYDLKMTLIGQQFTKRSGIFRVYDASSAMREVIFHMPLRVSFGEEDVECEKVARNLQRTTFTHTKGSCLAEFEINWADDFTSAYVTEIRQQIPARVKTPWNLVFIFPFFLVGLLFRRPAPSQLLRYRHYLCVVAFVTSVQMTWLIVVVFASLSFSSHASFLRSWVWGSMEERPWGSLVLFLAFLLFVFISLLAHFICLSILSELKPKPKEDDYYNHGMNGSTNHLQHHEDTDFSTIEFVPLMSSTTLASSSSATTTSPTPPPSAKARLFASTDDYHFTPESSPNASPVPLRRASTTASVGALEPPIAL</sequence>
<keyword evidence="4" id="KW-1185">Reference proteome</keyword>
<name>L8H4Z5_ACACF</name>
<dbReference type="EMBL" id="KB007909">
    <property type="protein sequence ID" value="ELR20569.1"/>
    <property type="molecule type" value="Genomic_DNA"/>
</dbReference>
<protein>
    <recommendedName>
        <fullName evidence="5">Transmembrane protein</fullName>
    </recommendedName>
</protein>
<evidence type="ECO:0008006" key="5">
    <source>
        <dbReference type="Google" id="ProtNLM"/>
    </source>
</evidence>
<evidence type="ECO:0000313" key="4">
    <source>
        <dbReference type="Proteomes" id="UP000011083"/>
    </source>
</evidence>
<feature type="transmembrane region" description="Helical" evidence="2">
    <location>
        <begin position="396"/>
        <end position="414"/>
    </location>
</feature>